<keyword evidence="1" id="KW-1133">Transmembrane helix</keyword>
<comment type="caution">
    <text evidence="2">The sequence shown here is derived from an EMBL/GenBank/DDBJ whole genome shotgun (WGS) entry which is preliminary data.</text>
</comment>
<evidence type="ECO:0008006" key="4">
    <source>
        <dbReference type="Google" id="ProtNLM"/>
    </source>
</evidence>
<reference evidence="2 3" key="1">
    <citation type="submission" date="2024-11" db="EMBL/GenBank/DDBJ databases">
        <title>Chromosome-level genome assembly of the freshwater bivalve Anodonta woodiana.</title>
        <authorList>
            <person name="Chen X."/>
        </authorList>
    </citation>
    <scope>NUCLEOTIDE SEQUENCE [LARGE SCALE GENOMIC DNA]</scope>
    <source>
        <strain evidence="2">MN2024</strain>
        <tissue evidence="2">Gills</tissue>
    </source>
</reference>
<evidence type="ECO:0000313" key="3">
    <source>
        <dbReference type="Proteomes" id="UP001634394"/>
    </source>
</evidence>
<evidence type="ECO:0000313" key="2">
    <source>
        <dbReference type="EMBL" id="KAL3858420.1"/>
    </source>
</evidence>
<feature type="transmembrane region" description="Helical" evidence="1">
    <location>
        <begin position="59"/>
        <end position="75"/>
    </location>
</feature>
<gene>
    <name evidence="2" type="ORF">ACJMK2_013011</name>
</gene>
<organism evidence="2 3">
    <name type="scientific">Sinanodonta woodiana</name>
    <name type="common">Chinese pond mussel</name>
    <name type="synonym">Anodonta woodiana</name>
    <dbReference type="NCBI Taxonomy" id="1069815"/>
    <lineage>
        <taxon>Eukaryota</taxon>
        <taxon>Metazoa</taxon>
        <taxon>Spiralia</taxon>
        <taxon>Lophotrochozoa</taxon>
        <taxon>Mollusca</taxon>
        <taxon>Bivalvia</taxon>
        <taxon>Autobranchia</taxon>
        <taxon>Heteroconchia</taxon>
        <taxon>Palaeoheterodonta</taxon>
        <taxon>Unionida</taxon>
        <taxon>Unionoidea</taxon>
        <taxon>Unionidae</taxon>
        <taxon>Unioninae</taxon>
        <taxon>Sinanodonta</taxon>
    </lineage>
</organism>
<dbReference type="AlphaFoldDB" id="A0ABD3VA75"/>
<dbReference type="Gene3D" id="1.20.1070.10">
    <property type="entry name" value="Rhodopsin 7-helix transmembrane proteins"/>
    <property type="match status" value="1"/>
</dbReference>
<keyword evidence="3" id="KW-1185">Reference proteome</keyword>
<feature type="transmembrane region" description="Helical" evidence="1">
    <location>
        <begin position="27"/>
        <end position="52"/>
    </location>
</feature>
<accession>A0ABD3VA75</accession>
<dbReference type="SUPFAM" id="SSF81321">
    <property type="entry name" value="Family A G protein-coupled receptor-like"/>
    <property type="match status" value="1"/>
</dbReference>
<dbReference type="EMBL" id="JBJQND010000013">
    <property type="protein sequence ID" value="KAL3858420.1"/>
    <property type="molecule type" value="Genomic_DNA"/>
</dbReference>
<sequence>MDTNVSMSEKQNFQLESLEKEKVLQNIGGIIFVSLMMSVGIGGNSVAIFVYLRKYKHSSYGTFIVALAIVDLAYIDMWK</sequence>
<proteinExistence type="predicted"/>
<dbReference type="Proteomes" id="UP001634394">
    <property type="component" value="Unassembled WGS sequence"/>
</dbReference>
<protein>
    <recommendedName>
        <fullName evidence="4">G-protein coupled receptors family 1 profile domain-containing protein</fullName>
    </recommendedName>
</protein>
<evidence type="ECO:0000256" key="1">
    <source>
        <dbReference type="SAM" id="Phobius"/>
    </source>
</evidence>
<keyword evidence="1" id="KW-0812">Transmembrane</keyword>
<name>A0ABD3VA75_SINWO</name>
<keyword evidence="1" id="KW-0472">Membrane</keyword>